<reference evidence="2" key="2">
    <citation type="submission" date="2020-11" db="EMBL/GenBank/DDBJ databases">
        <authorList>
            <person name="McCartney M.A."/>
            <person name="Auch B."/>
            <person name="Kono T."/>
            <person name="Mallez S."/>
            <person name="Becker A."/>
            <person name="Gohl D.M."/>
            <person name="Silverstein K.A.T."/>
            <person name="Koren S."/>
            <person name="Bechman K.B."/>
            <person name="Herman A."/>
            <person name="Abrahante J.E."/>
            <person name="Garbe J."/>
        </authorList>
    </citation>
    <scope>NUCLEOTIDE SEQUENCE</scope>
    <source>
        <strain evidence="2">Duluth1</strain>
        <tissue evidence="2">Whole animal</tissue>
    </source>
</reference>
<evidence type="ECO:0000256" key="1">
    <source>
        <dbReference type="SAM" id="MobiDB-lite"/>
    </source>
</evidence>
<dbReference type="AlphaFoldDB" id="A0A9D4GGC0"/>
<reference evidence="2" key="1">
    <citation type="journal article" date="2019" name="bioRxiv">
        <title>The Genome of the Zebra Mussel, Dreissena polymorpha: A Resource for Invasive Species Research.</title>
        <authorList>
            <person name="McCartney M.A."/>
            <person name="Auch B."/>
            <person name="Kono T."/>
            <person name="Mallez S."/>
            <person name="Zhang Y."/>
            <person name="Obille A."/>
            <person name="Becker A."/>
            <person name="Abrahante J.E."/>
            <person name="Garbe J."/>
            <person name="Badalamenti J.P."/>
            <person name="Herman A."/>
            <person name="Mangelson H."/>
            <person name="Liachko I."/>
            <person name="Sullivan S."/>
            <person name="Sone E.D."/>
            <person name="Koren S."/>
            <person name="Silverstein K.A.T."/>
            <person name="Beckman K.B."/>
            <person name="Gohl D.M."/>
        </authorList>
    </citation>
    <scope>NUCLEOTIDE SEQUENCE</scope>
    <source>
        <strain evidence="2">Duluth1</strain>
        <tissue evidence="2">Whole animal</tissue>
    </source>
</reference>
<feature type="non-terminal residue" evidence="2">
    <location>
        <position position="1"/>
    </location>
</feature>
<feature type="region of interest" description="Disordered" evidence="1">
    <location>
        <begin position="94"/>
        <end position="125"/>
    </location>
</feature>
<protein>
    <submittedName>
        <fullName evidence="2">Uncharacterized protein</fullName>
    </submittedName>
</protein>
<gene>
    <name evidence="2" type="ORF">DPMN_118205</name>
</gene>
<evidence type="ECO:0000313" key="2">
    <source>
        <dbReference type="EMBL" id="KAH3816684.1"/>
    </source>
</evidence>
<feature type="compositionally biased region" description="Polar residues" evidence="1">
    <location>
        <begin position="106"/>
        <end position="125"/>
    </location>
</feature>
<dbReference type="EMBL" id="JAIWYP010000005">
    <property type="protein sequence ID" value="KAH3816684.1"/>
    <property type="molecule type" value="Genomic_DNA"/>
</dbReference>
<keyword evidence="3" id="KW-1185">Reference proteome</keyword>
<sequence length="125" mass="13984">GNKVIDHKNKCLQLHIESQSINSWIKLCEDFFSGSLARAFQPVQRYLKTYEGWENLTFNFELDEEHFMHCVKSSVDYLKSILNAIENDVSAADAEPDNDVCATPVSAGNSPQTIDTDDTLSAGQL</sequence>
<proteinExistence type="predicted"/>
<evidence type="ECO:0000313" key="3">
    <source>
        <dbReference type="Proteomes" id="UP000828390"/>
    </source>
</evidence>
<comment type="caution">
    <text evidence="2">The sequence shown here is derived from an EMBL/GenBank/DDBJ whole genome shotgun (WGS) entry which is preliminary data.</text>
</comment>
<accession>A0A9D4GGC0</accession>
<name>A0A9D4GGC0_DREPO</name>
<dbReference type="Proteomes" id="UP000828390">
    <property type="component" value="Unassembled WGS sequence"/>
</dbReference>
<organism evidence="2 3">
    <name type="scientific">Dreissena polymorpha</name>
    <name type="common">Zebra mussel</name>
    <name type="synonym">Mytilus polymorpha</name>
    <dbReference type="NCBI Taxonomy" id="45954"/>
    <lineage>
        <taxon>Eukaryota</taxon>
        <taxon>Metazoa</taxon>
        <taxon>Spiralia</taxon>
        <taxon>Lophotrochozoa</taxon>
        <taxon>Mollusca</taxon>
        <taxon>Bivalvia</taxon>
        <taxon>Autobranchia</taxon>
        <taxon>Heteroconchia</taxon>
        <taxon>Euheterodonta</taxon>
        <taxon>Imparidentia</taxon>
        <taxon>Neoheterodontei</taxon>
        <taxon>Myida</taxon>
        <taxon>Dreissenoidea</taxon>
        <taxon>Dreissenidae</taxon>
        <taxon>Dreissena</taxon>
    </lineage>
</organism>